<proteinExistence type="predicted"/>
<feature type="transmembrane region" description="Helical" evidence="1">
    <location>
        <begin position="58"/>
        <end position="75"/>
    </location>
</feature>
<sequence>MNKNKMSQTPKTDGEIPLLIIKDYNNKLNIKLCFMLACFIFIYRFFDINHQSVFTLRLESDAIILILLVIFAYLFKKNTTIEFFNDKIIFSDIFFSTTNNNHIELNKLNNDEIFITPYSIIFFSSVIENLSFGKNLSIFSHNTNSSIAKLASTFANYLFFIFLFPFTLLLKLAGAIKSIEFNFLRIDNLSIPLSELSENEYLKLNEYFKNNLNLEIKNIKKINLKGEQIC</sequence>
<reference evidence="2 3" key="2">
    <citation type="submission" date="2020-03" db="EMBL/GenBank/DDBJ databases">
        <title>Campylobacter portucalensis sp. nov., a new species of Campylobacter isolated from the reproductive tract of bulls.</title>
        <authorList>
            <person name="Silva M.F."/>
            <person name="Pereira G."/>
            <person name="Carneiro C."/>
            <person name="Hemphill A."/>
            <person name="Mateus L."/>
            <person name="Lopes-Da-Costa L."/>
            <person name="Silva E."/>
        </authorList>
    </citation>
    <scope>NUCLEOTIDE SEQUENCE [LARGE SCALE GENOMIC DNA]</scope>
    <source>
        <strain evidence="2 3">FMV-PI01</strain>
    </source>
</reference>
<dbReference type="EMBL" id="VWSJ01000081">
    <property type="protein sequence ID" value="MSN97212.1"/>
    <property type="molecule type" value="Genomic_DNA"/>
</dbReference>
<evidence type="ECO:0000313" key="2">
    <source>
        <dbReference type="EMBL" id="MSN97212.1"/>
    </source>
</evidence>
<feature type="transmembrane region" description="Helical" evidence="1">
    <location>
        <begin position="154"/>
        <end position="176"/>
    </location>
</feature>
<dbReference type="AlphaFoldDB" id="A0A6L5WLF3"/>
<name>A0A6L5WLF3_9BACT</name>
<keyword evidence="1" id="KW-0812">Transmembrane</keyword>
<comment type="caution">
    <text evidence="2">The sequence shown here is derived from an EMBL/GenBank/DDBJ whole genome shotgun (WGS) entry which is preliminary data.</text>
</comment>
<keyword evidence="3" id="KW-1185">Reference proteome</keyword>
<dbReference type="Proteomes" id="UP000476338">
    <property type="component" value="Unassembled WGS sequence"/>
</dbReference>
<keyword evidence="1" id="KW-0472">Membrane</keyword>
<protein>
    <submittedName>
        <fullName evidence="2">Uncharacterized protein</fullName>
    </submittedName>
</protein>
<reference evidence="2 3" key="1">
    <citation type="submission" date="2019-09" db="EMBL/GenBank/DDBJ databases">
        <authorList>
            <person name="Silva M."/>
            <person name="Pereira G."/>
            <person name="Lopes-Da-Costa L."/>
            <person name="Silva E."/>
        </authorList>
    </citation>
    <scope>NUCLEOTIDE SEQUENCE [LARGE SCALE GENOMIC DNA]</scope>
    <source>
        <strain evidence="2 3">FMV-PI01</strain>
    </source>
</reference>
<evidence type="ECO:0000313" key="3">
    <source>
        <dbReference type="Proteomes" id="UP000476338"/>
    </source>
</evidence>
<organism evidence="2 3">
    <name type="scientific">Campylobacter portucalensis</name>
    <dbReference type="NCBI Taxonomy" id="2608384"/>
    <lineage>
        <taxon>Bacteria</taxon>
        <taxon>Pseudomonadati</taxon>
        <taxon>Campylobacterota</taxon>
        <taxon>Epsilonproteobacteria</taxon>
        <taxon>Campylobacterales</taxon>
        <taxon>Campylobacteraceae</taxon>
        <taxon>Campylobacter</taxon>
    </lineage>
</organism>
<gene>
    <name evidence="2" type="ORF">F1B92_08590</name>
</gene>
<accession>A0A6L5WLF3</accession>
<evidence type="ECO:0000256" key="1">
    <source>
        <dbReference type="SAM" id="Phobius"/>
    </source>
</evidence>
<keyword evidence="1" id="KW-1133">Transmembrane helix</keyword>
<dbReference type="RefSeq" id="WP_154571451.1">
    <property type="nucleotide sequence ID" value="NZ_VWSJ01000081.1"/>
</dbReference>
<feature type="transmembrane region" description="Helical" evidence="1">
    <location>
        <begin position="28"/>
        <end position="46"/>
    </location>
</feature>